<dbReference type="Proteomes" id="UP000663760">
    <property type="component" value="Chromosome 17"/>
</dbReference>
<dbReference type="Pfam" id="PF02458">
    <property type="entry name" value="Transferase"/>
    <property type="match status" value="1"/>
</dbReference>
<dbReference type="InterPro" id="IPR050317">
    <property type="entry name" value="Plant_Fungal_Acyltransferase"/>
</dbReference>
<comment type="similarity">
    <text evidence="1">Belongs to the plant acyltransferase family.</text>
</comment>
<dbReference type="GO" id="GO:0016747">
    <property type="term" value="F:acyltransferase activity, transferring groups other than amino-acyl groups"/>
    <property type="evidence" value="ECO:0007669"/>
    <property type="project" value="TreeGrafter"/>
</dbReference>
<accession>A0A7I8LK84</accession>
<keyword evidence="3" id="KW-0012">Acyltransferase</keyword>
<gene>
    <name evidence="4" type="ORF">SI8410_17021037</name>
</gene>
<keyword evidence="5" id="KW-1185">Reference proteome</keyword>
<dbReference type="PANTHER" id="PTHR31642:SF138">
    <property type="entry name" value="PUTRESCINE HYDROXYCINNAMOYLTRANSFERASE 1"/>
    <property type="match status" value="1"/>
</dbReference>
<dbReference type="PANTHER" id="PTHR31642">
    <property type="entry name" value="TRICHOTHECENE 3-O-ACETYLTRANSFERASE"/>
    <property type="match status" value="1"/>
</dbReference>
<evidence type="ECO:0000313" key="5">
    <source>
        <dbReference type="Proteomes" id="UP000663760"/>
    </source>
</evidence>
<sequence length="149" mass="16623">MTADARSRVRPPLSQGYLGNAIFRCSAVASAGEIISGALATARLDDEYVRSLIDFLEVKEDVRGLAKGSWVMPATDVWVISWQGLRIYDAEFGWGRPTFMGRARLQFRGLVYISPNPLDDGGLTIAMALEPETMPRFEEIFYGDIVRME</sequence>
<protein>
    <submittedName>
        <fullName evidence="4">Uncharacterized protein</fullName>
    </submittedName>
</protein>
<reference evidence="4" key="1">
    <citation type="submission" date="2020-02" db="EMBL/GenBank/DDBJ databases">
        <authorList>
            <person name="Scholz U."/>
            <person name="Mascher M."/>
            <person name="Fiebig A."/>
        </authorList>
    </citation>
    <scope>NUCLEOTIDE SEQUENCE</scope>
</reference>
<dbReference type="OrthoDB" id="671439at2759"/>
<organism evidence="4 5">
    <name type="scientific">Spirodela intermedia</name>
    <name type="common">Intermediate duckweed</name>
    <dbReference type="NCBI Taxonomy" id="51605"/>
    <lineage>
        <taxon>Eukaryota</taxon>
        <taxon>Viridiplantae</taxon>
        <taxon>Streptophyta</taxon>
        <taxon>Embryophyta</taxon>
        <taxon>Tracheophyta</taxon>
        <taxon>Spermatophyta</taxon>
        <taxon>Magnoliopsida</taxon>
        <taxon>Liliopsida</taxon>
        <taxon>Araceae</taxon>
        <taxon>Lemnoideae</taxon>
        <taxon>Spirodela</taxon>
    </lineage>
</organism>
<evidence type="ECO:0000256" key="2">
    <source>
        <dbReference type="ARBA" id="ARBA00022679"/>
    </source>
</evidence>
<evidence type="ECO:0000313" key="4">
    <source>
        <dbReference type="EMBL" id="CAA7410359.1"/>
    </source>
</evidence>
<proteinExistence type="inferred from homology"/>
<dbReference type="InterPro" id="IPR023213">
    <property type="entry name" value="CAT-like_dom_sf"/>
</dbReference>
<dbReference type="AlphaFoldDB" id="A0A7I8LK84"/>
<evidence type="ECO:0000256" key="1">
    <source>
        <dbReference type="ARBA" id="ARBA00009861"/>
    </source>
</evidence>
<name>A0A7I8LK84_SPIIN</name>
<evidence type="ECO:0000256" key="3">
    <source>
        <dbReference type="ARBA" id="ARBA00023315"/>
    </source>
</evidence>
<keyword evidence="2" id="KW-0808">Transferase</keyword>
<dbReference type="EMBL" id="LR746280">
    <property type="protein sequence ID" value="CAA7410359.1"/>
    <property type="molecule type" value="Genomic_DNA"/>
</dbReference>
<dbReference type="Gene3D" id="3.30.559.10">
    <property type="entry name" value="Chloramphenicol acetyltransferase-like domain"/>
    <property type="match status" value="1"/>
</dbReference>